<feature type="compositionally biased region" description="Polar residues" evidence="2">
    <location>
        <begin position="700"/>
        <end position="710"/>
    </location>
</feature>
<feature type="compositionally biased region" description="Low complexity" evidence="2">
    <location>
        <begin position="756"/>
        <end position="777"/>
    </location>
</feature>
<feature type="compositionally biased region" description="Polar residues" evidence="2">
    <location>
        <begin position="1092"/>
        <end position="1105"/>
    </location>
</feature>
<feature type="region of interest" description="Disordered" evidence="2">
    <location>
        <begin position="1293"/>
        <end position="1314"/>
    </location>
</feature>
<feature type="compositionally biased region" description="Polar residues" evidence="2">
    <location>
        <begin position="273"/>
        <end position="287"/>
    </location>
</feature>
<feature type="region of interest" description="Disordered" evidence="2">
    <location>
        <begin position="1"/>
        <end position="819"/>
    </location>
</feature>
<evidence type="ECO:0000313" key="4">
    <source>
        <dbReference type="Proteomes" id="UP000800200"/>
    </source>
</evidence>
<feature type="compositionally biased region" description="Basic and acidic residues" evidence="2">
    <location>
        <begin position="1298"/>
        <end position="1314"/>
    </location>
</feature>
<feature type="compositionally biased region" description="Low complexity" evidence="2">
    <location>
        <begin position="105"/>
        <end position="118"/>
    </location>
</feature>
<feature type="compositionally biased region" description="Pro residues" evidence="2">
    <location>
        <begin position="570"/>
        <end position="581"/>
    </location>
</feature>
<accession>A0A6A6E3E0</accession>
<evidence type="ECO:0000313" key="3">
    <source>
        <dbReference type="EMBL" id="KAF2185119.1"/>
    </source>
</evidence>
<feature type="region of interest" description="Disordered" evidence="2">
    <location>
        <begin position="988"/>
        <end position="1223"/>
    </location>
</feature>
<feature type="compositionally biased region" description="Low complexity" evidence="2">
    <location>
        <begin position="340"/>
        <end position="439"/>
    </location>
</feature>
<feature type="compositionally biased region" description="Polar residues" evidence="2">
    <location>
        <begin position="36"/>
        <end position="46"/>
    </location>
</feature>
<gene>
    <name evidence="3" type="ORF">K469DRAFT_666011</name>
</gene>
<evidence type="ECO:0000256" key="2">
    <source>
        <dbReference type="SAM" id="MobiDB-lite"/>
    </source>
</evidence>
<name>A0A6A6E3E0_9PEZI</name>
<feature type="compositionally biased region" description="Polar residues" evidence="2">
    <location>
        <begin position="1171"/>
        <end position="1187"/>
    </location>
</feature>
<feature type="compositionally biased region" description="Low complexity" evidence="2">
    <location>
        <begin position="143"/>
        <end position="210"/>
    </location>
</feature>
<feature type="compositionally biased region" description="Basic and acidic residues" evidence="2">
    <location>
        <begin position="615"/>
        <end position="624"/>
    </location>
</feature>
<feature type="compositionally biased region" description="Polar residues" evidence="2">
    <location>
        <begin position="676"/>
        <end position="687"/>
    </location>
</feature>
<feature type="compositionally biased region" description="Low complexity" evidence="2">
    <location>
        <begin position="1122"/>
        <end position="1139"/>
    </location>
</feature>
<feature type="compositionally biased region" description="Polar residues" evidence="2">
    <location>
        <begin position="482"/>
        <end position="494"/>
    </location>
</feature>
<dbReference type="Proteomes" id="UP000800200">
    <property type="component" value="Unassembled WGS sequence"/>
</dbReference>
<protein>
    <submittedName>
        <fullName evidence="3">Uncharacterized protein</fullName>
    </submittedName>
</protein>
<feature type="compositionally biased region" description="Polar residues" evidence="2">
    <location>
        <begin position="1062"/>
        <end position="1076"/>
    </location>
</feature>
<proteinExistence type="predicted"/>
<keyword evidence="4" id="KW-1185">Reference proteome</keyword>
<feature type="compositionally biased region" description="Low complexity" evidence="2">
    <location>
        <begin position="59"/>
        <end position="86"/>
    </location>
</feature>
<evidence type="ECO:0000256" key="1">
    <source>
        <dbReference type="SAM" id="Coils"/>
    </source>
</evidence>
<dbReference type="OrthoDB" id="1883964at2759"/>
<sequence>MQNYNQQPPGYQRPGSTASFAGQPGPPPPPYGAAQNFQSTSPPVQSQWAPPAQNPAPGQPQWNQSSQQGDWGQSPQQQAPQQEAASDYNPGVYGAMPGAYNQGHSSSVPSSSNPSFQSPYPPQQQDPPPPPPPKPHGFVAAVQQQQQQQQSPQNWQQPPGYGGQQQQSYQSPQQNTGFVQQGQQGQQGRYQQQQGGFQNQGPPQQPYNNTVPPPPSQTPGGSYFPPSQGRPGSIYGADQAGIYSSPSSAVATQPPNSVLSPNEQQPAYIPPSLTGQGVQSYMPANTNPLPGVYVPPPPDIPAWQQAQHAPLQPGDKKFRYTKPMVDPSFQTQSPQGFHGQMGMQEPMQPQGQFSQQQSMQQQLPQQSFGQPAQNQFQPQGQMQQQGQFGQQMQPQQQFGQPTQQQGQFQQPQQPQQYTQSLQGPQMQQPAQQYPQRGNQWQSSPPANQRYGQPQQNAPAPYGAQQPNQQQGWQPEHRAQGSVIGQQSPEGQDQVIQAPKPINGHTGNTPPNFVTDLSPQSQPASPVQNRNSMSFNSAQNQSHLGRTSSVSSIALGAIRNQQAGNKTGALTPPPKAPTPSPPTDSESAFSALGAGGPSDWEHFGAGDDEIDDEELFGAKKEERKSTPVQLDSVELPVQPSPPSTADEWPTPPTQPAPPNVGPQRRDTYQPTPPPKANETQPRQQQSQGPFVMDEAIIAPAVTQSPQPTLASQPPPAQQSFVMDDRGWAPSKQSTPTQQQQRSPPASNTFVMDDGGWAAQSTQPQARQQTPAQQQQQPPLAGNNFVMDDGGWGAAQQTPNQASGGWGVGTQAQNQNHVAELKAKDEAYKRLRTDAEKEKADLRSEVERLTANAETMRVHAEAEKRVLSEQIESMKAGAEQAKNNADAVNKAKDSTIERLKEDIEGKESTIQERDAAIQDLRKQLEAEKQKEIPKPTPADLVPDIDPWYAGSLERYIAMLRSEASEPQVEDKIKVFTEFLAAESRIRGLDYYSAPPPAAAPPAQELAPVQSTEHKPACLSRGASNASARKQDMHVKMPQQSYSMESEPEQYSPGGRPILQRKLTFPSTESVPTEQSFIISSEPAARRESKDYQPSPITTATNLPQRSESGAAYKSYNSSSIVDVPSEQSTQSTTTLTPTSSTGDDFKTVQSPPEPEQLQYKPYVPGTVPEESNHGQSVSFATAPFQTSGTGKHDEIFFGEPSAPQSSSKPASKPTTGTSSNTLDDVPIPAPLSFTSTPTPSVATKDPIITLSDHLPKQIAQVTPNPCLEEIRKHALSLPSDFTYIIELTTAWERTSAATRAKNDRERHKRQEESEARTDQLFNDNEISYADIGAIEDEYKEQERERKAQEDRDEYRTYVESVFDTVYDDLQDQIKQLMECFVEVEALLAESVSGKEALEGGERPSTKEALKVLRELHGMVEVRHAEVAKAVAERDRRYKRTEIQPLYAKGDITKMKSVEKHFESAEKQAVLRAKSEKAERTAGLVKIFEEAVFRAIEAEQGEYDAIMNAIKNVPSAGEGRAETLAKARDTLLAIKGSSKDLLALFNNLECELNTAVFEAEIAQAKVEGKDASTIANIEREMAGGVEKLKEEFERRVGVLEQDKLEIEEILREMGVEREMGEEKEKVEKEKRMRAALEEAKRRNGDV</sequence>
<dbReference type="EMBL" id="ML994635">
    <property type="protein sequence ID" value="KAF2185119.1"/>
    <property type="molecule type" value="Genomic_DNA"/>
</dbReference>
<keyword evidence="1" id="KW-0175">Coiled coil</keyword>
<feature type="compositionally biased region" description="Acidic residues" evidence="2">
    <location>
        <begin position="605"/>
        <end position="614"/>
    </location>
</feature>
<feature type="compositionally biased region" description="Polar residues" evidence="2">
    <location>
        <begin position="1"/>
        <end position="20"/>
    </location>
</feature>
<feature type="compositionally biased region" description="Low complexity" evidence="2">
    <location>
        <begin position="450"/>
        <end position="473"/>
    </location>
</feature>
<feature type="coiled-coil region" evidence="1">
    <location>
        <begin position="1586"/>
        <end position="1639"/>
    </location>
</feature>
<feature type="compositionally biased region" description="Pro residues" evidence="2">
    <location>
        <begin position="119"/>
        <end position="135"/>
    </location>
</feature>
<feature type="compositionally biased region" description="Low complexity" evidence="2">
    <location>
        <begin position="1198"/>
        <end position="1217"/>
    </location>
</feature>
<feature type="compositionally biased region" description="Polar residues" evidence="2">
    <location>
        <begin position="504"/>
        <end position="551"/>
    </location>
</feature>
<feature type="compositionally biased region" description="Pro residues" evidence="2">
    <location>
        <begin position="648"/>
        <end position="659"/>
    </location>
</feature>
<feature type="compositionally biased region" description="Low complexity" evidence="2">
    <location>
        <begin position="727"/>
        <end position="745"/>
    </location>
</feature>
<reference evidence="3" key="1">
    <citation type="journal article" date="2020" name="Stud. Mycol.">
        <title>101 Dothideomycetes genomes: a test case for predicting lifestyles and emergence of pathogens.</title>
        <authorList>
            <person name="Haridas S."/>
            <person name="Albert R."/>
            <person name="Binder M."/>
            <person name="Bloem J."/>
            <person name="Labutti K."/>
            <person name="Salamov A."/>
            <person name="Andreopoulos B."/>
            <person name="Baker S."/>
            <person name="Barry K."/>
            <person name="Bills G."/>
            <person name="Bluhm B."/>
            <person name="Cannon C."/>
            <person name="Castanera R."/>
            <person name="Culley D."/>
            <person name="Daum C."/>
            <person name="Ezra D."/>
            <person name="Gonzalez J."/>
            <person name="Henrissat B."/>
            <person name="Kuo A."/>
            <person name="Liang C."/>
            <person name="Lipzen A."/>
            <person name="Lutzoni F."/>
            <person name="Magnuson J."/>
            <person name="Mondo S."/>
            <person name="Nolan M."/>
            <person name="Ohm R."/>
            <person name="Pangilinan J."/>
            <person name="Park H.-J."/>
            <person name="Ramirez L."/>
            <person name="Alfaro M."/>
            <person name="Sun H."/>
            <person name="Tritt A."/>
            <person name="Yoshinaga Y."/>
            <person name="Zwiers L.-H."/>
            <person name="Turgeon B."/>
            <person name="Goodwin S."/>
            <person name="Spatafora J."/>
            <person name="Crous P."/>
            <person name="Grigoriev I."/>
        </authorList>
    </citation>
    <scope>NUCLEOTIDE SEQUENCE</scope>
    <source>
        <strain evidence="3">CBS 207.26</strain>
    </source>
</reference>
<organism evidence="3 4">
    <name type="scientific">Zopfia rhizophila CBS 207.26</name>
    <dbReference type="NCBI Taxonomy" id="1314779"/>
    <lineage>
        <taxon>Eukaryota</taxon>
        <taxon>Fungi</taxon>
        <taxon>Dikarya</taxon>
        <taxon>Ascomycota</taxon>
        <taxon>Pezizomycotina</taxon>
        <taxon>Dothideomycetes</taxon>
        <taxon>Dothideomycetes incertae sedis</taxon>
        <taxon>Zopfiaceae</taxon>
        <taxon>Zopfia</taxon>
    </lineage>
</organism>
<feature type="compositionally biased region" description="Polar residues" evidence="2">
    <location>
        <begin position="242"/>
        <end position="265"/>
    </location>
</feature>